<dbReference type="RefSeq" id="WP_226996685.1">
    <property type="nucleotide sequence ID" value="NZ_BJYN01000001.1"/>
</dbReference>
<feature type="domain" description="VOC" evidence="2">
    <location>
        <begin position="29"/>
        <end position="144"/>
    </location>
</feature>
<dbReference type="PROSITE" id="PS51819">
    <property type="entry name" value="VOC"/>
    <property type="match status" value="2"/>
</dbReference>
<accession>A0AAN4UCL4</accession>
<evidence type="ECO:0000256" key="1">
    <source>
        <dbReference type="ARBA" id="ARBA00022723"/>
    </source>
</evidence>
<dbReference type="EMBL" id="BKBO01000029">
    <property type="protein sequence ID" value="GEQ49919.1"/>
    <property type="molecule type" value="Genomic_DNA"/>
</dbReference>
<evidence type="ECO:0000313" key="6">
    <source>
        <dbReference type="Proteomes" id="UP000886607"/>
    </source>
</evidence>
<dbReference type="PROSITE" id="PS00934">
    <property type="entry name" value="GLYOXALASE_I_1"/>
    <property type="match status" value="1"/>
</dbReference>
<gene>
    <name evidence="3" type="ORF">TK11N_17710</name>
    <name evidence="4" type="ORF">TK2N_18160</name>
</gene>
<dbReference type="InterPro" id="IPR037523">
    <property type="entry name" value="VOC_core"/>
</dbReference>
<evidence type="ECO:0000313" key="5">
    <source>
        <dbReference type="Proteomes" id="UP000886597"/>
    </source>
</evidence>
<dbReference type="Pfam" id="PF00903">
    <property type="entry name" value="Glyoxalase"/>
    <property type="match status" value="2"/>
</dbReference>
<reference evidence="4" key="1">
    <citation type="submission" date="2019-08" db="EMBL/GenBank/DDBJ databases">
        <authorList>
            <person name="Ishikawa M."/>
            <person name="Suzuki T."/>
            <person name="Matsutani M."/>
        </authorList>
    </citation>
    <scope>NUCLEOTIDE SEQUENCE</scope>
    <source>
        <strain evidence="4">7C1</strain>
        <strain evidence="3">8C4</strain>
    </source>
</reference>
<keyword evidence="6" id="KW-1185">Reference proteome</keyword>
<name>A0AAN4UCL4_9ENTE</name>
<dbReference type="EMBL" id="BKBQ01000030">
    <property type="protein sequence ID" value="GEQ54972.1"/>
    <property type="molecule type" value="Genomic_DNA"/>
</dbReference>
<dbReference type="PANTHER" id="PTHR43279">
    <property type="entry name" value="CATECHOL-2,3-DIOXYGENASE"/>
    <property type="match status" value="1"/>
</dbReference>
<evidence type="ECO:0000313" key="3">
    <source>
        <dbReference type="EMBL" id="GEQ49919.1"/>
    </source>
</evidence>
<organism evidence="4 5">
    <name type="scientific">Tetragenococcus koreensis</name>
    <dbReference type="NCBI Taxonomy" id="290335"/>
    <lineage>
        <taxon>Bacteria</taxon>
        <taxon>Bacillati</taxon>
        <taxon>Bacillota</taxon>
        <taxon>Bacilli</taxon>
        <taxon>Lactobacillales</taxon>
        <taxon>Enterococcaceae</taxon>
        <taxon>Tetragenococcus</taxon>
    </lineage>
</organism>
<evidence type="ECO:0000313" key="4">
    <source>
        <dbReference type="EMBL" id="GEQ54972.1"/>
    </source>
</evidence>
<dbReference type="PANTHER" id="PTHR43279:SF1">
    <property type="entry name" value="CATECHOL-2,3-DIOXYGENASE"/>
    <property type="match status" value="1"/>
</dbReference>
<dbReference type="GO" id="GO:0004462">
    <property type="term" value="F:lactoylglutathione lyase activity"/>
    <property type="evidence" value="ECO:0007669"/>
    <property type="project" value="InterPro"/>
</dbReference>
<dbReference type="Proteomes" id="UP000886597">
    <property type="component" value="Unassembled WGS sequence"/>
</dbReference>
<dbReference type="InterPro" id="IPR029068">
    <property type="entry name" value="Glyas_Bleomycin-R_OHBP_Dase"/>
</dbReference>
<dbReference type="GeneID" id="69984446"/>
<dbReference type="Gene3D" id="3.10.180.10">
    <property type="entry name" value="2,3-Dihydroxybiphenyl 1,2-Dioxygenase, domain 1"/>
    <property type="match status" value="2"/>
</dbReference>
<keyword evidence="1" id="KW-0479">Metal-binding</keyword>
<dbReference type="GO" id="GO:0046872">
    <property type="term" value="F:metal ion binding"/>
    <property type="evidence" value="ECO:0007669"/>
    <property type="project" value="UniProtKB-KW"/>
</dbReference>
<protein>
    <submittedName>
        <fullName evidence="4">Glyoxalase family protein</fullName>
    </submittedName>
</protein>
<proteinExistence type="predicted"/>
<dbReference type="InterPro" id="IPR004360">
    <property type="entry name" value="Glyas_Fos-R_dOase_dom"/>
</dbReference>
<dbReference type="Proteomes" id="UP000886607">
    <property type="component" value="Unassembled WGS sequence"/>
</dbReference>
<dbReference type="InterPro" id="IPR018146">
    <property type="entry name" value="Glyoxalase_1_CS"/>
</dbReference>
<reference evidence="4" key="2">
    <citation type="journal article" date="2020" name="Int. Dairy J.">
        <title>Lactic acid bacterial diversity in Brie cheese focusing on salt concentration and pH of isolation medium and characterisation of halophilic and alkaliphilic lactic acid bacterial isolates.</title>
        <authorList>
            <person name="Unno R."/>
            <person name="Matsutani M."/>
            <person name="Suzuki T."/>
            <person name="Kodama K."/>
            <person name="Matsushita H."/>
            <person name="Yamasato K."/>
            <person name="Koizumi Y."/>
            <person name="Ishikawa M."/>
        </authorList>
    </citation>
    <scope>NUCLEOTIDE SEQUENCE</scope>
    <source>
        <strain evidence="4">7C1</strain>
        <strain evidence="3">8C4</strain>
    </source>
</reference>
<dbReference type="AlphaFoldDB" id="A0AAN4UCL4"/>
<sequence length="307" mass="35094">MVNFMNFIQKKKLGKNVIFPDFQLSEKTRPGKVVLKVVDMKEMVQFYRDIIGLKLFENNEERSILGAGQTPLLQLQKINNPLPLTQKTGLYHVAFLLPTRKDLGNALYHYVVNQAPVIGGSDHGYSESIYLTDPEGNGIEVYRDKPVDQWDIRDDGEIVGITKEMDAQGVIDGADRDWYGFPAETKVGHVHLKVAKLQPTETFYTDSLGLSLKNNFGSEAKFFATGNYHHHIGSNIWMSKDTPAMEENDLGLAYFSFYVENHQELDRLESHWQEKKLSYQKDKKGNLWITDPNGIEIKFEITPVIHE</sequence>
<dbReference type="SUPFAM" id="SSF54593">
    <property type="entry name" value="Glyoxalase/Bleomycin resistance protein/Dihydroxybiphenyl dioxygenase"/>
    <property type="match status" value="2"/>
</dbReference>
<feature type="domain" description="VOC" evidence="2">
    <location>
        <begin position="186"/>
        <end position="302"/>
    </location>
</feature>
<evidence type="ECO:0000259" key="2">
    <source>
        <dbReference type="PROSITE" id="PS51819"/>
    </source>
</evidence>
<comment type="caution">
    <text evidence="4">The sequence shown here is derived from an EMBL/GenBank/DDBJ whole genome shotgun (WGS) entry which is preliminary data.</text>
</comment>